<evidence type="ECO:0000313" key="2">
    <source>
        <dbReference type="EMBL" id="KAG5445199.1"/>
    </source>
</evidence>
<feature type="region of interest" description="Disordered" evidence="1">
    <location>
        <begin position="384"/>
        <end position="476"/>
    </location>
</feature>
<comment type="caution">
    <text evidence="2">The sequence shown here is derived from an EMBL/GenBank/DDBJ whole genome shotgun (WGS) entry which is preliminary data.</text>
</comment>
<organism evidence="2 3">
    <name type="scientific">Clonorchis sinensis</name>
    <name type="common">Chinese liver fluke</name>
    <dbReference type="NCBI Taxonomy" id="79923"/>
    <lineage>
        <taxon>Eukaryota</taxon>
        <taxon>Metazoa</taxon>
        <taxon>Spiralia</taxon>
        <taxon>Lophotrochozoa</taxon>
        <taxon>Platyhelminthes</taxon>
        <taxon>Trematoda</taxon>
        <taxon>Digenea</taxon>
        <taxon>Opisthorchiida</taxon>
        <taxon>Opisthorchiata</taxon>
        <taxon>Opisthorchiidae</taxon>
        <taxon>Clonorchis</taxon>
    </lineage>
</organism>
<proteinExistence type="predicted"/>
<evidence type="ECO:0000313" key="3">
    <source>
        <dbReference type="Proteomes" id="UP000286415"/>
    </source>
</evidence>
<sequence>MDLAYYVCFCVVCCIGSVSRLLCALTTNPSVFRSRRHVLRIFYDPPKTDVGRQEPTEPVPADPITQPSSTTSDLSSDFLKSEVKSEPEPSTAGYSSTTDSHSPCSDSELAVSVHPSDFGRPEKIVSRNASEDRVPTSVLTPSAQLPPTFRNRQGSGGEYLKPPSRLPKPNVGNRHFLAFVQPNVRLFNTMLVPVPPGDESFQALRVVGAMILVAVRATGRNLELSEYPTRVKLSRVRRASLPSLYQPPVNLEALFEDTKLPGQRRDPRRPAQVTRTDEQLLEADDGCSDDELDKKSTHREISEVNGLPSGVDLLKQRLTKFKLPNISLKPGGHTPASSQPATVTSVDSASLGMTGESPKRLPSVSDRFFSELSRVLERPILGGGRLFPKQQMDEVSDNRSESSPQPKIRISGPHMYDVGESEKIDVEEDDPGNTIHLSGSFPADEAESDTEAVERDYEDDDGEEEMEEDEPADDEEDATLAMVTRNHLLVPCHSTQLATTGPTSKHYRSKSCTDAAFSKDHQRLLSLDEVFMRRTGDILNILSRSSTHVHGTTESVQPQKSSISSIERATDMTTAQCESESRPVILSLHSTIFKSDTNLFKKVESPEPQPRLIKRFVSEQTLPQALTSSGSIQPFVTELQCAVELPKCQSENTLVKDECLPNIVLTNLKHSERMRKKQTENLVWLDELRHQLCPNQSIKTSFIIF</sequence>
<accession>A0A8T1M887</accession>
<gene>
    <name evidence="2" type="ORF">CSKR_103375</name>
</gene>
<feature type="region of interest" description="Disordered" evidence="1">
    <location>
        <begin position="256"/>
        <end position="299"/>
    </location>
</feature>
<feature type="compositionally biased region" description="Basic and acidic residues" evidence="1">
    <location>
        <begin position="256"/>
        <end position="269"/>
    </location>
</feature>
<feature type="compositionally biased region" description="Low complexity" evidence="1">
    <location>
        <begin position="68"/>
        <end position="78"/>
    </location>
</feature>
<feature type="compositionally biased region" description="Polar residues" evidence="1">
    <location>
        <begin position="92"/>
        <end position="105"/>
    </location>
</feature>
<keyword evidence="3" id="KW-1185">Reference proteome</keyword>
<feature type="region of interest" description="Disordered" evidence="1">
    <location>
        <begin position="46"/>
        <end position="167"/>
    </location>
</feature>
<feature type="compositionally biased region" description="Acidic residues" evidence="1">
    <location>
        <begin position="444"/>
        <end position="476"/>
    </location>
</feature>
<feature type="compositionally biased region" description="Basic and acidic residues" evidence="1">
    <location>
        <begin position="117"/>
        <end position="134"/>
    </location>
</feature>
<dbReference type="AlphaFoldDB" id="A0A8T1M887"/>
<feature type="compositionally biased region" description="Basic and acidic residues" evidence="1">
    <location>
        <begin position="46"/>
        <end position="55"/>
    </location>
</feature>
<dbReference type="OrthoDB" id="6285542at2759"/>
<feature type="compositionally biased region" description="Acidic residues" evidence="1">
    <location>
        <begin position="279"/>
        <end position="291"/>
    </location>
</feature>
<feature type="compositionally biased region" description="Polar residues" evidence="1">
    <location>
        <begin position="137"/>
        <end position="153"/>
    </location>
</feature>
<dbReference type="EMBL" id="NIRI02000056">
    <property type="protein sequence ID" value="KAG5445199.1"/>
    <property type="molecule type" value="Genomic_DNA"/>
</dbReference>
<evidence type="ECO:0000256" key="1">
    <source>
        <dbReference type="SAM" id="MobiDB-lite"/>
    </source>
</evidence>
<name>A0A8T1M887_CLOSI</name>
<reference evidence="2 3" key="2">
    <citation type="journal article" date="2021" name="Genomics">
        <title>High-quality reference genome for Clonorchis sinensis.</title>
        <authorList>
            <person name="Young N.D."/>
            <person name="Stroehlein A.J."/>
            <person name="Kinkar L."/>
            <person name="Wang T."/>
            <person name="Sohn W.M."/>
            <person name="Chang B.C.H."/>
            <person name="Kaur P."/>
            <person name="Weisz D."/>
            <person name="Dudchenko O."/>
            <person name="Aiden E.L."/>
            <person name="Korhonen P.K."/>
            <person name="Gasser R.B."/>
        </authorList>
    </citation>
    <scope>NUCLEOTIDE SEQUENCE [LARGE SCALE GENOMIC DNA]</scope>
    <source>
        <strain evidence="2">Cs-k2</strain>
    </source>
</reference>
<dbReference type="Proteomes" id="UP000286415">
    <property type="component" value="Unassembled WGS sequence"/>
</dbReference>
<protein>
    <submittedName>
        <fullName evidence="2">Uncharacterized protein</fullName>
    </submittedName>
</protein>
<reference evidence="2 3" key="1">
    <citation type="journal article" date="2018" name="Biotechnol. Adv.">
        <title>Improved genomic resources and new bioinformatic workflow for the carcinogenic parasite Clonorchis sinensis: Biotechnological implications.</title>
        <authorList>
            <person name="Wang D."/>
            <person name="Korhonen P.K."/>
            <person name="Gasser R.B."/>
            <person name="Young N.D."/>
        </authorList>
    </citation>
    <scope>NUCLEOTIDE SEQUENCE [LARGE SCALE GENOMIC DNA]</scope>
    <source>
        <strain evidence="2">Cs-k2</strain>
    </source>
</reference>